<feature type="domain" description="FANCI helical" evidence="3">
    <location>
        <begin position="2"/>
        <end position="72"/>
    </location>
</feature>
<feature type="region of interest" description="Disordered" evidence="1">
    <location>
        <begin position="70"/>
        <end position="104"/>
    </location>
</feature>
<dbReference type="AlphaFoldDB" id="A0A453I4T9"/>
<evidence type="ECO:0000259" key="3">
    <source>
        <dbReference type="Pfam" id="PF14680"/>
    </source>
</evidence>
<reference evidence="5" key="1">
    <citation type="journal article" date="2014" name="Science">
        <title>Ancient hybridizations among the ancestral genomes of bread wheat.</title>
        <authorList>
            <consortium name="International Wheat Genome Sequencing Consortium,"/>
            <person name="Marcussen T."/>
            <person name="Sandve S.R."/>
            <person name="Heier L."/>
            <person name="Spannagl M."/>
            <person name="Pfeifer M."/>
            <person name="Jakobsen K.S."/>
            <person name="Wulff B.B."/>
            <person name="Steuernagel B."/>
            <person name="Mayer K.F."/>
            <person name="Olsen O.A."/>
        </authorList>
    </citation>
    <scope>NUCLEOTIDE SEQUENCE [LARGE SCALE GENOMIC DNA]</scope>
    <source>
        <strain evidence="5">cv. AL8/78</strain>
    </source>
</reference>
<reference evidence="4" key="4">
    <citation type="submission" date="2019-03" db="UniProtKB">
        <authorList>
            <consortium name="EnsemblPlants"/>
        </authorList>
    </citation>
    <scope>IDENTIFICATION</scope>
</reference>
<evidence type="ECO:0000259" key="2">
    <source>
        <dbReference type="Pfam" id="PF14678"/>
    </source>
</evidence>
<dbReference type="EnsemblPlants" id="AET4Gv20443900.16">
    <property type="protein sequence ID" value="AET4Gv20443900.16"/>
    <property type="gene ID" value="AET4Gv20443900"/>
</dbReference>
<sequence>MTDQRGQTQEAGSASSSLEIVQCHNVFMPGIVEVFVDFAASKLAEAADEPKEKLEKEILELVDAHSGFERKTSKSREKVARRRGDSRGATDRQTNEPKENSNASLLKLHEKRGEFMNSSLYELVVMCARQCHADKYDKGSQRPSQSKLNQSSSLLSFVLKACLEMFRSLTAKSSGLAIGNLRRTLYEDVKNLAQPIVKLIWWLTLDSEQKNGGFKKNTTQGKRTVENKKDQLYLALTCFKELFKLSVSEDRSSDIIDLLISSAPSNIEDMMEADQLHDNDTTVTENPEKRGAHVFLNILKMLYARALSQSLSRESEAVSELIFGISRKLHPDQRHLVGHWAAGLCRKNTVQSPTTAQEMVKLAVHLMTTPDDMILVHEMTTELKKLIASGDEESVDSSEAFLIVNCKTKNSLVAVFLHMVDSSLIELEWGLGKLKAMLTLGYGSSNVDEDQPADERTQRMFLEEALYSRSTSVVHVLSSFTHMSLKGRLKKYHKTPILLHSSIQSDFTFAYSDSQAEQFLKLTAKFYKLLARISKSQIAPKGYKQFIPGLKFQKMAEVTCRMLTAPLYNFVFTLQERVSNHTKKESSRRLKGRANAFLILFSRWRIMRST</sequence>
<keyword evidence="5" id="KW-1185">Reference proteome</keyword>
<dbReference type="Pfam" id="PF14680">
    <property type="entry name" value="FANCI_HD2"/>
    <property type="match status" value="1"/>
</dbReference>
<evidence type="ECO:0000313" key="5">
    <source>
        <dbReference type="Proteomes" id="UP000015105"/>
    </source>
</evidence>
<proteinExistence type="predicted"/>
<dbReference type="InterPro" id="IPR026171">
    <property type="entry name" value="FANCI"/>
</dbReference>
<protein>
    <recommendedName>
        <fullName evidence="6">FANCI solenoid 4 domain-containing protein</fullName>
    </recommendedName>
</protein>
<evidence type="ECO:0008006" key="6">
    <source>
        <dbReference type="Google" id="ProtNLM"/>
    </source>
</evidence>
<evidence type="ECO:0000313" key="4">
    <source>
        <dbReference type="EnsemblPlants" id="AET4Gv20443900.16"/>
    </source>
</evidence>
<feature type="domain" description="FANCI solenoid 4" evidence="2">
    <location>
        <begin position="512"/>
        <end position="588"/>
    </location>
</feature>
<organism evidence="4 5">
    <name type="scientific">Aegilops tauschii subsp. strangulata</name>
    <name type="common">Goatgrass</name>
    <dbReference type="NCBI Taxonomy" id="200361"/>
    <lineage>
        <taxon>Eukaryota</taxon>
        <taxon>Viridiplantae</taxon>
        <taxon>Streptophyta</taxon>
        <taxon>Embryophyta</taxon>
        <taxon>Tracheophyta</taxon>
        <taxon>Spermatophyta</taxon>
        <taxon>Magnoliopsida</taxon>
        <taxon>Liliopsida</taxon>
        <taxon>Poales</taxon>
        <taxon>Poaceae</taxon>
        <taxon>BOP clade</taxon>
        <taxon>Pooideae</taxon>
        <taxon>Triticodae</taxon>
        <taxon>Triticeae</taxon>
        <taxon>Triticinae</taxon>
        <taxon>Aegilops</taxon>
    </lineage>
</organism>
<dbReference type="PANTHER" id="PTHR21818:SF0">
    <property type="entry name" value="FANCONI ANEMIA GROUP I PROTEIN"/>
    <property type="match status" value="1"/>
</dbReference>
<reference evidence="4" key="5">
    <citation type="journal article" date="2021" name="G3 (Bethesda)">
        <title>Aegilops tauschii genome assembly Aet v5.0 features greater sequence contiguity and improved annotation.</title>
        <authorList>
            <person name="Wang L."/>
            <person name="Zhu T."/>
            <person name="Rodriguez J.C."/>
            <person name="Deal K.R."/>
            <person name="Dubcovsky J."/>
            <person name="McGuire P.E."/>
            <person name="Lux T."/>
            <person name="Spannagl M."/>
            <person name="Mayer K.F.X."/>
            <person name="Baldrich P."/>
            <person name="Meyers B.C."/>
            <person name="Huo N."/>
            <person name="Gu Y.Q."/>
            <person name="Zhou H."/>
            <person name="Devos K.M."/>
            <person name="Bennetzen J.L."/>
            <person name="Unver T."/>
            <person name="Budak H."/>
            <person name="Gulick P.J."/>
            <person name="Galiba G."/>
            <person name="Kalapos B."/>
            <person name="Nelson D.R."/>
            <person name="Li P."/>
            <person name="You F.M."/>
            <person name="Luo M.C."/>
            <person name="Dvorak J."/>
        </authorList>
    </citation>
    <scope>NUCLEOTIDE SEQUENCE [LARGE SCALE GENOMIC DNA]</scope>
    <source>
        <strain evidence="4">cv. AL8/78</strain>
    </source>
</reference>
<name>A0A453I4T9_AEGTS</name>
<feature type="compositionally biased region" description="Basic and acidic residues" evidence="1">
    <location>
        <begin position="70"/>
        <end position="99"/>
    </location>
</feature>
<dbReference type="InterPro" id="IPR029314">
    <property type="entry name" value="FANCI_S4"/>
</dbReference>
<reference evidence="5" key="2">
    <citation type="journal article" date="2017" name="Nat. Plants">
        <title>The Aegilops tauschii genome reveals multiple impacts of transposons.</title>
        <authorList>
            <person name="Zhao G."/>
            <person name="Zou C."/>
            <person name="Li K."/>
            <person name="Wang K."/>
            <person name="Li T."/>
            <person name="Gao L."/>
            <person name="Zhang X."/>
            <person name="Wang H."/>
            <person name="Yang Z."/>
            <person name="Liu X."/>
            <person name="Jiang W."/>
            <person name="Mao L."/>
            <person name="Kong X."/>
            <person name="Jiao Y."/>
            <person name="Jia J."/>
        </authorList>
    </citation>
    <scope>NUCLEOTIDE SEQUENCE [LARGE SCALE GENOMIC DNA]</scope>
    <source>
        <strain evidence="5">cv. AL8/78</strain>
    </source>
</reference>
<evidence type="ECO:0000256" key="1">
    <source>
        <dbReference type="SAM" id="MobiDB-lite"/>
    </source>
</evidence>
<dbReference type="Pfam" id="PF14678">
    <property type="entry name" value="FANCI_S4"/>
    <property type="match status" value="2"/>
</dbReference>
<accession>A0A453I4T9</accession>
<feature type="domain" description="FANCI solenoid 4" evidence="2">
    <location>
        <begin position="376"/>
        <end position="487"/>
    </location>
</feature>
<dbReference type="Proteomes" id="UP000015105">
    <property type="component" value="Chromosome 4D"/>
</dbReference>
<dbReference type="InterPro" id="IPR029312">
    <property type="entry name" value="FANCI_HD2"/>
</dbReference>
<reference evidence="4" key="3">
    <citation type="journal article" date="2017" name="Nature">
        <title>Genome sequence of the progenitor of the wheat D genome Aegilops tauschii.</title>
        <authorList>
            <person name="Luo M.C."/>
            <person name="Gu Y.Q."/>
            <person name="Puiu D."/>
            <person name="Wang H."/>
            <person name="Twardziok S.O."/>
            <person name="Deal K.R."/>
            <person name="Huo N."/>
            <person name="Zhu T."/>
            <person name="Wang L."/>
            <person name="Wang Y."/>
            <person name="McGuire P.E."/>
            <person name="Liu S."/>
            <person name="Long H."/>
            <person name="Ramasamy R.K."/>
            <person name="Rodriguez J.C."/>
            <person name="Van S.L."/>
            <person name="Yuan L."/>
            <person name="Wang Z."/>
            <person name="Xia Z."/>
            <person name="Xiao L."/>
            <person name="Anderson O.D."/>
            <person name="Ouyang S."/>
            <person name="Liang Y."/>
            <person name="Zimin A.V."/>
            <person name="Pertea G."/>
            <person name="Qi P."/>
            <person name="Bennetzen J.L."/>
            <person name="Dai X."/>
            <person name="Dawson M.W."/>
            <person name="Muller H.G."/>
            <person name="Kugler K."/>
            <person name="Rivarola-Duarte L."/>
            <person name="Spannagl M."/>
            <person name="Mayer K.F.X."/>
            <person name="Lu F.H."/>
            <person name="Bevan M.W."/>
            <person name="Leroy P."/>
            <person name="Li P."/>
            <person name="You F.M."/>
            <person name="Sun Q."/>
            <person name="Liu Z."/>
            <person name="Lyons E."/>
            <person name="Wicker T."/>
            <person name="Salzberg S.L."/>
            <person name="Devos K.M."/>
            <person name="Dvorak J."/>
        </authorList>
    </citation>
    <scope>NUCLEOTIDE SEQUENCE [LARGE SCALE GENOMIC DNA]</scope>
    <source>
        <strain evidence="4">cv. AL8/78</strain>
    </source>
</reference>
<dbReference type="GO" id="GO:0070182">
    <property type="term" value="F:DNA polymerase binding"/>
    <property type="evidence" value="ECO:0007669"/>
    <property type="project" value="TreeGrafter"/>
</dbReference>
<dbReference type="Gramene" id="AET4Gv20443900.16">
    <property type="protein sequence ID" value="AET4Gv20443900.16"/>
    <property type="gene ID" value="AET4Gv20443900"/>
</dbReference>
<dbReference type="GO" id="GO:0006281">
    <property type="term" value="P:DNA repair"/>
    <property type="evidence" value="ECO:0007669"/>
    <property type="project" value="InterPro"/>
</dbReference>
<dbReference type="PANTHER" id="PTHR21818">
    <property type="entry name" value="BC025462 PROTEIN"/>
    <property type="match status" value="1"/>
</dbReference>